<proteinExistence type="predicted"/>
<dbReference type="Proteomes" id="UP000024635">
    <property type="component" value="Unassembled WGS sequence"/>
</dbReference>
<keyword evidence="3" id="KW-1185">Reference proteome</keyword>
<dbReference type="PANTHER" id="PTHR21459">
    <property type="entry name" value="PROTEIN CBG08968"/>
    <property type="match status" value="1"/>
</dbReference>
<organism evidence="2 3">
    <name type="scientific">Ancylostoma ceylanicum</name>
    <dbReference type="NCBI Taxonomy" id="53326"/>
    <lineage>
        <taxon>Eukaryota</taxon>
        <taxon>Metazoa</taxon>
        <taxon>Ecdysozoa</taxon>
        <taxon>Nematoda</taxon>
        <taxon>Chromadorea</taxon>
        <taxon>Rhabditida</taxon>
        <taxon>Rhabditina</taxon>
        <taxon>Rhabditomorpha</taxon>
        <taxon>Strongyloidea</taxon>
        <taxon>Ancylostomatidae</taxon>
        <taxon>Ancylostomatinae</taxon>
        <taxon>Ancylostoma</taxon>
    </lineage>
</organism>
<dbReference type="PANTHER" id="PTHR21459:SF2">
    <property type="entry name" value="PROTEIN CBG08968"/>
    <property type="match status" value="1"/>
</dbReference>
<dbReference type="OrthoDB" id="5859941at2759"/>
<dbReference type="EMBL" id="JARK01001361">
    <property type="protein sequence ID" value="EYC19121.1"/>
    <property type="molecule type" value="Genomic_DNA"/>
</dbReference>
<feature type="compositionally biased region" description="Polar residues" evidence="1">
    <location>
        <begin position="169"/>
        <end position="188"/>
    </location>
</feature>
<name>A0A016UVU7_9BILA</name>
<evidence type="ECO:0000313" key="3">
    <source>
        <dbReference type="Proteomes" id="UP000024635"/>
    </source>
</evidence>
<comment type="caution">
    <text evidence="2">The sequence shown here is derived from an EMBL/GenBank/DDBJ whole genome shotgun (WGS) entry which is preliminary data.</text>
</comment>
<feature type="region of interest" description="Disordered" evidence="1">
    <location>
        <begin position="169"/>
        <end position="207"/>
    </location>
</feature>
<accession>A0A016UVU7</accession>
<dbReference type="AlphaFoldDB" id="A0A016UVU7"/>
<gene>
    <name evidence="2" type="primary">Acey_s0025.g1183</name>
    <name evidence="2" type="ORF">Y032_0025g1183</name>
</gene>
<sequence length="230" mass="25812">MVKVRADSSKIDEKMRTITWVGIDEKNDEESTRRFDQEIIREVVLTSGNEDLISELDAGRITSHRHPIGKPRGPSGRGRIIKIRLANQQLRDALLSHMKAGRQSLTEQFVHSFARRDYTMEELNLDRALRKRAGDLNALEGKLVYIVRDFDIIKLKYPRELPHYSAASSTANSFNRSPATNCAGVTTRSRSRMFKRSPSASAPRCETVANGMLPPQLAASQPPCSSSYLA</sequence>
<evidence type="ECO:0000313" key="2">
    <source>
        <dbReference type="EMBL" id="EYC19121.1"/>
    </source>
</evidence>
<reference evidence="3" key="1">
    <citation type="journal article" date="2015" name="Nat. Genet.">
        <title>The genome and transcriptome of the zoonotic hookworm Ancylostoma ceylanicum identify infection-specific gene families.</title>
        <authorList>
            <person name="Schwarz E.M."/>
            <person name="Hu Y."/>
            <person name="Antoshechkin I."/>
            <person name="Miller M.M."/>
            <person name="Sternberg P.W."/>
            <person name="Aroian R.V."/>
        </authorList>
    </citation>
    <scope>NUCLEOTIDE SEQUENCE</scope>
    <source>
        <strain evidence="3">HY135</strain>
    </source>
</reference>
<evidence type="ECO:0000256" key="1">
    <source>
        <dbReference type="SAM" id="MobiDB-lite"/>
    </source>
</evidence>
<protein>
    <submittedName>
        <fullName evidence="2">Uncharacterized protein</fullName>
    </submittedName>
</protein>